<evidence type="ECO:0000256" key="2">
    <source>
        <dbReference type="HAMAP-Rule" id="MF_00973"/>
    </source>
</evidence>
<proteinExistence type="inferred from homology"/>
<keyword evidence="1 2" id="KW-0963">Cytoplasm</keyword>
<dbReference type="RefSeq" id="WP_281241115.1">
    <property type="nucleotide sequence ID" value="NZ_FNNC01000007.1"/>
</dbReference>
<dbReference type="CDD" id="cd07187">
    <property type="entry name" value="YvcK_like"/>
    <property type="match status" value="1"/>
</dbReference>
<comment type="similarity">
    <text evidence="2">Belongs to the gluconeogenesis factor family.</text>
</comment>
<keyword evidence="4" id="KW-1185">Reference proteome</keyword>
<reference evidence="3 4" key="1">
    <citation type="submission" date="2016-10" db="EMBL/GenBank/DDBJ databases">
        <authorList>
            <person name="de Groot N.N."/>
        </authorList>
    </citation>
    <scope>NUCLEOTIDE SEQUENCE [LARGE SCALE GENOMIC DNA]</scope>
    <source>
        <strain evidence="3 4">DSM 23126</strain>
    </source>
</reference>
<dbReference type="STRING" id="1122204.SAMN05421781_2733"/>
<dbReference type="GO" id="GO:0043743">
    <property type="term" value="F:LPPG:FO 2-phospho-L-lactate transferase activity"/>
    <property type="evidence" value="ECO:0007669"/>
    <property type="project" value="InterPro"/>
</dbReference>
<accession>A0A1H2XHP4</accession>
<dbReference type="InterPro" id="IPR038136">
    <property type="entry name" value="CofD-like_dom_sf"/>
</dbReference>
<dbReference type="HAMAP" id="MF_00973">
    <property type="entry name" value="Gluconeogen_factor"/>
    <property type="match status" value="1"/>
</dbReference>
<dbReference type="Proteomes" id="UP000199488">
    <property type="component" value="Unassembled WGS sequence"/>
</dbReference>
<dbReference type="InterPro" id="IPR002882">
    <property type="entry name" value="CofD"/>
</dbReference>
<dbReference type="NCBIfam" id="TIGR01826">
    <property type="entry name" value="CofD_related"/>
    <property type="match status" value="1"/>
</dbReference>
<dbReference type="PANTHER" id="PTHR30135:SF3">
    <property type="entry name" value="GLUCONEOGENESIS FACTOR-RELATED"/>
    <property type="match status" value="1"/>
</dbReference>
<dbReference type="PANTHER" id="PTHR30135">
    <property type="entry name" value="UNCHARACTERIZED PROTEIN YVCK-RELATED"/>
    <property type="match status" value="1"/>
</dbReference>
<dbReference type="Gene3D" id="3.40.50.10680">
    <property type="entry name" value="CofD-like domains"/>
    <property type="match status" value="1"/>
</dbReference>
<dbReference type="GO" id="GO:0005737">
    <property type="term" value="C:cytoplasm"/>
    <property type="evidence" value="ECO:0007669"/>
    <property type="project" value="UniProtKB-SubCell"/>
</dbReference>
<dbReference type="EMBL" id="FNNC01000007">
    <property type="protein sequence ID" value="SDW92014.1"/>
    <property type="molecule type" value="Genomic_DNA"/>
</dbReference>
<dbReference type="Pfam" id="PF01933">
    <property type="entry name" value="CofD"/>
    <property type="match status" value="1"/>
</dbReference>
<comment type="subcellular location">
    <subcellularLocation>
        <location evidence="2">Cytoplasm</location>
    </subcellularLocation>
</comment>
<evidence type="ECO:0000313" key="4">
    <source>
        <dbReference type="Proteomes" id="UP000199488"/>
    </source>
</evidence>
<comment type="function">
    <text evidence="2">Required for morphogenesis under gluconeogenic growth conditions.</text>
</comment>
<evidence type="ECO:0000313" key="3">
    <source>
        <dbReference type="EMBL" id="SDW92014.1"/>
    </source>
</evidence>
<organism evidence="3 4">
    <name type="scientific">Marinococcus luteus</name>
    <dbReference type="NCBI Taxonomy" id="1122204"/>
    <lineage>
        <taxon>Bacteria</taxon>
        <taxon>Bacillati</taxon>
        <taxon>Bacillota</taxon>
        <taxon>Bacilli</taxon>
        <taxon>Bacillales</taxon>
        <taxon>Bacillaceae</taxon>
        <taxon>Marinococcus</taxon>
    </lineage>
</organism>
<sequence length="314" mass="33841">MEDQKVVVMGGGTGIGVLLRGLKQFPADITAIVTVADDGGSSGRLRKEFNIPPPGDVRNVLVALAEVEPLIEELFQHRFTSGEGLTGHSLGNLLVAGMTSITGDFAKGITELSTVLNVRGKVLPASNRSIELFAKMKDGSTVYGESLIPKAGKQIDQVFIHPPDAEALPETVRAIEQADVIVIGPGSLFTSIMPNLIVPGIRDAINRSEARKVYICNVMTQPGETDGFTAADHLHAIEKHTGGAFVDTVLVHNGEIPAPVLANYEKQQAFPVRCDYERLEQIGCRVVKDTFMHYDGLVLRHNAKKVSEALLARD</sequence>
<name>A0A1H2XHP4_9BACI</name>
<gene>
    <name evidence="3" type="ORF">SAMN05421781_2733</name>
</gene>
<dbReference type="InterPro" id="IPR010119">
    <property type="entry name" value="Gluconeogen_factor"/>
</dbReference>
<evidence type="ECO:0000256" key="1">
    <source>
        <dbReference type="ARBA" id="ARBA00022490"/>
    </source>
</evidence>
<protein>
    <recommendedName>
        <fullName evidence="2">Gluconeogenesis factor</fullName>
    </recommendedName>
</protein>
<dbReference type="SUPFAM" id="SSF142338">
    <property type="entry name" value="CofD-like"/>
    <property type="match status" value="1"/>
</dbReference>
<dbReference type="AlphaFoldDB" id="A0A1H2XHP4"/>
<dbReference type="GO" id="GO:0008360">
    <property type="term" value="P:regulation of cell shape"/>
    <property type="evidence" value="ECO:0007669"/>
    <property type="project" value="UniProtKB-UniRule"/>
</dbReference>